<protein>
    <submittedName>
        <fullName evidence="2">Uncharacterized protein</fullName>
    </submittedName>
</protein>
<dbReference type="SUPFAM" id="SSF82866">
    <property type="entry name" value="Multidrug efflux transporter AcrB transmembrane domain"/>
    <property type="match status" value="1"/>
</dbReference>
<organism evidence="2 3">
    <name type="scientific">Photobacterium pectinilyticum</name>
    <dbReference type="NCBI Taxonomy" id="2906793"/>
    <lineage>
        <taxon>Bacteria</taxon>
        <taxon>Pseudomonadati</taxon>
        <taxon>Pseudomonadota</taxon>
        <taxon>Gammaproteobacteria</taxon>
        <taxon>Vibrionales</taxon>
        <taxon>Vibrionaceae</taxon>
        <taxon>Photobacterium</taxon>
    </lineage>
</organism>
<accession>A0ABT1MWI6</accession>
<keyword evidence="1" id="KW-0812">Transmembrane</keyword>
<keyword evidence="3" id="KW-1185">Reference proteome</keyword>
<name>A0ABT1MWI6_9GAMM</name>
<dbReference type="Proteomes" id="UP001524460">
    <property type="component" value="Unassembled WGS sequence"/>
</dbReference>
<comment type="caution">
    <text evidence="2">The sequence shown here is derived from an EMBL/GenBank/DDBJ whole genome shotgun (WGS) entry which is preliminary data.</text>
</comment>
<feature type="transmembrane region" description="Helical" evidence="1">
    <location>
        <begin position="20"/>
        <end position="47"/>
    </location>
</feature>
<dbReference type="EMBL" id="JANEYT010000003">
    <property type="protein sequence ID" value="MCQ1056848.1"/>
    <property type="molecule type" value="Genomic_DNA"/>
</dbReference>
<sequence>MLLVHPKKMSLQIMQAQFLIPAAAALGYGILFATVITLMLTPSLLMIQNDVKQLINKVKCRMKADNSPLELA</sequence>
<keyword evidence="1" id="KW-1133">Transmembrane helix</keyword>
<dbReference type="Gene3D" id="1.20.1640.10">
    <property type="entry name" value="Multidrug efflux transporter AcrB transmembrane domain"/>
    <property type="match status" value="1"/>
</dbReference>
<proteinExistence type="predicted"/>
<reference evidence="2 3" key="1">
    <citation type="submission" date="2022-07" db="EMBL/GenBank/DDBJ databases">
        <title>Photobacterium pectinilyticum sp. nov., a marine bacterium isolated from surface seawater of Qingdao offshore.</title>
        <authorList>
            <person name="Wang X."/>
        </authorList>
    </citation>
    <scope>NUCLEOTIDE SEQUENCE [LARGE SCALE GENOMIC DNA]</scope>
    <source>
        <strain evidence="2 3">ZSDE20</strain>
    </source>
</reference>
<keyword evidence="1" id="KW-0472">Membrane</keyword>
<evidence type="ECO:0000256" key="1">
    <source>
        <dbReference type="SAM" id="Phobius"/>
    </source>
</evidence>
<gene>
    <name evidence="2" type="ORF">NHN17_02030</name>
</gene>
<evidence type="ECO:0000313" key="2">
    <source>
        <dbReference type="EMBL" id="MCQ1056848.1"/>
    </source>
</evidence>
<evidence type="ECO:0000313" key="3">
    <source>
        <dbReference type="Proteomes" id="UP001524460"/>
    </source>
</evidence>